<evidence type="ECO:0000313" key="2">
    <source>
        <dbReference type="WBParaSite" id="JU765_v2.g15460.t1"/>
    </source>
</evidence>
<accession>A0AC34QEE9</accession>
<name>A0AC34QEE9_9BILA</name>
<organism evidence="1 2">
    <name type="scientific">Panagrolaimus sp. JU765</name>
    <dbReference type="NCBI Taxonomy" id="591449"/>
    <lineage>
        <taxon>Eukaryota</taxon>
        <taxon>Metazoa</taxon>
        <taxon>Ecdysozoa</taxon>
        <taxon>Nematoda</taxon>
        <taxon>Chromadorea</taxon>
        <taxon>Rhabditida</taxon>
        <taxon>Tylenchina</taxon>
        <taxon>Panagrolaimomorpha</taxon>
        <taxon>Panagrolaimoidea</taxon>
        <taxon>Panagrolaimidae</taxon>
        <taxon>Panagrolaimus</taxon>
    </lineage>
</organism>
<dbReference type="WBParaSite" id="JU765_v2.g15460.t1">
    <property type="protein sequence ID" value="JU765_v2.g15460.t1"/>
    <property type="gene ID" value="JU765_v2.g15460"/>
</dbReference>
<proteinExistence type="predicted"/>
<protein>
    <submittedName>
        <fullName evidence="2">Uncharacterized protein</fullName>
    </submittedName>
</protein>
<dbReference type="Proteomes" id="UP000887576">
    <property type="component" value="Unplaced"/>
</dbReference>
<reference evidence="2" key="1">
    <citation type="submission" date="2022-11" db="UniProtKB">
        <authorList>
            <consortium name="WormBaseParasite"/>
        </authorList>
    </citation>
    <scope>IDENTIFICATION</scope>
</reference>
<evidence type="ECO:0000313" key="1">
    <source>
        <dbReference type="Proteomes" id="UP000887576"/>
    </source>
</evidence>
<sequence>MDSELTPTRTNAPMVDEDGFVIRQPDKKEDNPWNSGTSSSDEDENEFQTSKIKQLQIKPINESNTQLNTASVDELRNVIGHISLQRSTTFDKDPWSSHTGDFTQSLNVGGKPLRAVHTGDEHLRRKASADVDFLFGFTQSIGGSNSSNTIARARPRSNTPTALTASNFGLNSSITGLSTITSESRTISTTSDLFNESIGSKNDDSS</sequence>